<protein>
    <submittedName>
        <fullName evidence="1">Uncharacterized protein</fullName>
    </submittedName>
</protein>
<proteinExistence type="predicted"/>
<gene>
    <name evidence="1" type="ORF">AZO1586R_2130</name>
</gene>
<reference evidence="1" key="1">
    <citation type="submission" date="2020-05" db="EMBL/GenBank/DDBJ databases">
        <authorList>
            <person name="Petersen J."/>
            <person name="Sayavedra L."/>
        </authorList>
    </citation>
    <scope>NUCLEOTIDE SEQUENCE</scope>
    <source>
        <strain evidence="1">B azoricus SOX Menez Gwen</strain>
    </source>
</reference>
<keyword evidence="2" id="KW-1185">Reference proteome</keyword>
<name>A0ACA8ZT29_9GAMM</name>
<sequence>MFKEIANGAKIQVLPIIPIYAKVSKRRKIKSKQLPTHQLKTNVMNCYEF</sequence>
<evidence type="ECO:0000313" key="2">
    <source>
        <dbReference type="Proteomes" id="UP000635628"/>
    </source>
</evidence>
<comment type="caution">
    <text evidence="1">The sequence shown here is derived from an EMBL/GenBank/DDBJ whole genome shotgun (WGS) entry which is preliminary data.</text>
</comment>
<evidence type="ECO:0000313" key="1">
    <source>
        <dbReference type="EMBL" id="CAB5506693.1"/>
    </source>
</evidence>
<dbReference type="Proteomes" id="UP000635628">
    <property type="component" value="Unassembled WGS sequence"/>
</dbReference>
<organism evidence="1 2">
    <name type="scientific">Bathymodiolus azoricus thioautotrophic gill symbiont</name>
    <dbReference type="NCBI Taxonomy" id="235205"/>
    <lineage>
        <taxon>Bacteria</taxon>
        <taxon>Pseudomonadati</taxon>
        <taxon>Pseudomonadota</taxon>
        <taxon>Gammaproteobacteria</taxon>
        <taxon>sulfur-oxidizing symbionts</taxon>
    </lineage>
</organism>
<dbReference type="EMBL" id="CAESAP020000339">
    <property type="protein sequence ID" value="CAB5506693.1"/>
    <property type="molecule type" value="Genomic_DNA"/>
</dbReference>
<accession>A0ACA8ZT29</accession>